<organism evidence="8 9">
    <name type="scientific">Tumebacillus permanentifrigoris</name>
    <dbReference type="NCBI Taxonomy" id="378543"/>
    <lineage>
        <taxon>Bacteria</taxon>
        <taxon>Bacillati</taxon>
        <taxon>Bacillota</taxon>
        <taxon>Bacilli</taxon>
        <taxon>Bacillales</taxon>
        <taxon>Alicyclobacillaceae</taxon>
        <taxon>Tumebacillus</taxon>
    </lineage>
</organism>
<evidence type="ECO:0000259" key="7">
    <source>
        <dbReference type="PROSITE" id="PS51900"/>
    </source>
</evidence>
<evidence type="ECO:0000313" key="9">
    <source>
        <dbReference type="Proteomes" id="UP000245634"/>
    </source>
</evidence>
<feature type="domain" description="Tyr recombinase" evidence="6">
    <location>
        <begin position="115"/>
        <end position="299"/>
    </location>
</feature>
<accession>A0A316D4G5</accession>
<dbReference type="GO" id="GO:0006310">
    <property type="term" value="P:DNA recombination"/>
    <property type="evidence" value="ECO:0007669"/>
    <property type="project" value="UniProtKB-KW"/>
</dbReference>
<dbReference type="SUPFAM" id="SSF56349">
    <property type="entry name" value="DNA breaking-rejoining enzymes"/>
    <property type="match status" value="1"/>
</dbReference>
<dbReference type="PANTHER" id="PTHR30349:SF41">
    <property type="entry name" value="INTEGRASE_RECOMBINASE PROTEIN MJ0367-RELATED"/>
    <property type="match status" value="1"/>
</dbReference>
<dbReference type="PROSITE" id="PS51898">
    <property type="entry name" value="TYR_RECOMBINASE"/>
    <property type="match status" value="1"/>
</dbReference>
<feature type="domain" description="Core-binding (CB)" evidence="7">
    <location>
        <begin position="17"/>
        <end position="97"/>
    </location>
</feature>
<comment type="caution">
    <text evidence="8">The sequence shown here is derived from an EMBL/GenBank/DDBJ whole genome shotgun (WGS) entry which is preliminary data.</text>
</comment>
<dbReference type="PROSITE" id="PS51900">
    <property type="entry name" value="CB"/>
    <property type="match status" value="1"/>
</dbReference>
<dbReference type="Pfam" id="PF00589">
    <property type="entry name" value="Phage_integrase"/>
    <property type="match status" value="1"/>
</dbReference>
<evidence type="ECO:0000256" key="2">
    <source>
        <dbReference type="ARBA" id="ARBA00023125"/>
    </source>
</evidence>
<dbReference type="CDD" id="cd00397">
    <property type="entry name" value="DNA_BRE_C"/>
    <property type="match status" value="1"/>
</dbReference>
<evidence type="ECO:0000256" key="1">
    <source>
        <dbReference type="ARBA" id="ARBA00008857"/>
    </source>
</evidence>
<dbReference type="OrthoDB" id="107900at2"/>
<reference evidence="8 9" key="1">
    <citation type="submission" date="2018-05" db="EMBL/GenBank/DDBJ databases">
        <title>Genomic Encyclopedia of Type Strains, Phase IV (KMG-IV): sequencing the most valuable type-strain genomes for metagenomic binning, comparative biology and taxonomic classification.</title>
        <authorList>
            <person name="Goeker M."/>
        </authorList>
    </citation>
    <scope>NUCLEOTIDE SEQUENCE [LARGE SCALE GENOMIC DNA]</scope>
    <source>
        <strain evidence="8 9">DSM 18773</strain>
    </source>
</reference>
<dbReference type="EMBL" id="QGGL01000019">
    <property type="protein sequence ID" value="PWK06583.1"/>
    <property type="molecule type" value="Genomic_DNA"/>
</dbReference>
<dbReference type="Gene3D" id="1.10.443.10">
    <property type="entry name" value="Intergrase catalytic core"/>
    <property type="match status" value="1"/>
</dbReference>
<dbReference type="Gene3D" id="1.10.150.130">
    <property type="match status" value="1"/>
</dbReference>
<evidence type="ECO:0000259" key="6">
    <source>
        <dbReference type="PROSITE" id="PS51898"/>
    </source>
</evidence>
<keyword evidence="2 4" id="KW-0238">DNA-binding</keyword>
<dbReference type="AlphaFoldDB" id="A0A316D4G5"/>
<dbReference type="InterPro" id="IPR011010">
    <property type="entry name" value="DNA_brk_join_enz"/>
</dbReference>
<dbReference type="InterPro" id="IPR050090">
    <property type="entry name" value="Tyrosine_recombinase_XerCD"/>
</dbReference>
<evidence type="ECO:0000256" key="4">
    <source>
        <dbReference type="PROSITE-ProRule" id="PRU01248"/>
    </source>
</evidence>
<dbReference type="InterPro" id="IPR044068">
    <property type="entry name" value="CB"/>
</dbReference>
<keyword evidence="9" id="KW-1185">Reference proteome</keyword>
<feature type="compositionally biased region" description="Polar residues" evidence="5">
    <location>
        <begin position="299"/>
        <end position="308"/>
    </location>
</feature>
<dbReference type="InterPro" id="IPR013762">
    <property type="entry name" value="Integrase-like_cat_sf"/>
</dbReference>
<sequence>MQKTPKKRLQKVAAVVGSWEEVLREFLFFKQAQHRVGPTTLSDYEGHVRRYFKRFPQSWQDPTSLSASVMEYMSDDVKPVTFNLRLGNLRGFFQYCVEKGFFDNNPLEGFKRRKADPRIVDVPEDTLQRLLDLPDQKTFVGLRDYTLILITLDTGIRPKEAFHLTVNDFDLRHLVVTVPAEVAKTRTARTLPILPLTAESLRKLIRARPDFWDNTDVPVFCTNEGTMLNRHTWGDRMEAYSKQLGVHIRPYDLRHSFALMYLRNGGHAFGLQRTMGHTDMNMTKRYVNLTGQDLAKAHQTASPLNSLVASPRKGKTRMGKLNGLK</sequence>
<comment type="similarity">
    <text evidence="1">Belongs to the 'phage' integrase family.</text>
</comment>
<protein>
    <submittedName>
        <fullName evidence="8">Site-specific recombinase XerD</fullName>
    </submittedName>
</protein>
<dbReference type="InterPro" id="IPR010998">
    <property type="entry name" value="Integrase_recombinase_N"/>
</dbReference>
<feature type="region of interest" description="Disordered" evidence="5">
    <location>
        <begin position="298"/>
        <end position="325"/>
    </location>
</feature>
<dbReference type="PANTHER" id="PTHR30349">
    <property type="entry name" value="PHAGE INTEGRASE-RELATED"/>
    <property type="match status" value="1"/>
</dbReference>
<dbReference type="InterPro" id="IPR002104">
    <property type="entry name" value="Integrase_catalytic"/>
</dbReference>
<name>A0A316D4G5_9BACL</name>
<evidence type="ECO:0000256" key="5">
    <source>
        <dbReference type="SAM" id="MobiDB-lite"/>
    </source>
</evidence>
<proteinExistence type="inferred from homology"/>
<dbReference type="RefSeq" id="WP_109690784.1">
    <property type="nucleotide sequence ID" value="NZ_QGGL01000019.1"/>
</dbReference>
<dbReference type="GO" id="GO:0003677">
    <property type="term" value="F:DNA binding"/>
    <property type="evidence" value="ECO:0007669"/>
    <property type="project" value="UniProtKB-UniRule"/>
</dbReference>
<evidence type="ECO:0000313" key="8">
    <source>
        <dbReference type="EMBL" id="PWK06583.1"/>
    </source>
</evidence>
<gene>
    <name evidence="8" type="ORF">C7459_1193</name>
</gene>
<keyword evidence="3" id="KW-0233">DNA recombination</keyword>
<dbReference type="GO" id="GO:0015074">
    <property type="term" value="P:DNA integration"/>
    <property type="evidence" value="ECO:0007669"/>
    <property type="project" value="InterPro"/>
</dbReference>
<evidence type="ECO:0000256" key="3">
    <source>
        <dbReference type="ARBA" id="ARBA00023172"/>
    </source>
</evidence>
<dbReference type="Proteomes" id="UP000245634">
    <property type="component" value="Unassembled WGS sequence"/>
</dbReference>